<name>A0A1N7ESN4_9EURY</name>
<dbReference type="OrthoDB" id="239436at2157"/>
<sequence>MSKQTTRDRSTDDRESSSDETELHPQDRRQPPSSQETASIPLLEGEEILIDERPAWSAWSYHLMVAGLVLLGSIAFEELLVGVIGAGLIAAYVWYQRSKVTYVVTDRRIVVVTGHSSKSTNETWMEDVRGMQTGASAVERLLGHGHITVSHAVLPTGFGRFKGLRLGGVPNYEEIAAVIRKRQSNRKDGRY</sequence>
<gene>
    <name evidence="4" type="ORF">SAMN05421752_10525</name>
</gene>
<evidence type="ECO:0000313" key="4">
    <source>
        <dbReference type="EMBL" id="SIR91138.1"/>
    </source>
</evidence>
<keyword evidence="2" id="KW-0472">Membrane</keyword>
<dbReference type="AlphaFoldDB" id="A0A1N7ESN4"/>
<feature type="transmembrane region" description="Helical" evidence="2">
    <location>
        <begin position="63"/>
        <end position="95"/>
    </location>
</feature>
<protein>
    <submittedName>
        <fullName evidence="4">PH domain-containing protein</fullName>
    </submittedName>
</protein>
<dbReference type="Proteomes" id="UP000185936">
    <property type="component" value="Unassembled WGS sequence"/>
</dbReference>
<proteinExistence type="predicted"/>
<keyword evidence="2" id="KW-0812">Transmembrane</keyword>
<dbReference type="STRING" id="308853.SAMN05421752_10525"/>
<evidence type="ECO:0000259" key="3">
    <source>
        <dbReference type="Pfam" id="PF03703"/>
    </source>
</evidence>
<organism evidence="4 5">
    <name type="scientific">Natronorubrum thiooxidans</name>
    <dbReference type="NCBI Taxonomy" id="308853"/>
    <lineage>
        <taxon>Archaea</taxon>
        <taxon>Methanobacteriati</taxon>
        <taxon>Methanobacteriota</taxon>
        <taxon>Stenosarchaea group</taxon>
        <taxon>Halobacteria</taxon>
        <taxon>Halobacteriales</taxon>
        <taxon>Natrialbaceae</taxon>
        <taxon>Natronorubrum</taxon>
    </lineage>
</organism>
<feature type="region of interest" description="Disordered" evidence="1">
    <location>
        <begin position="1"/>
        <end position="38"/>
    </location>
</feature>
<keyword evidence="2" id="KW-1133">Transmembrane helix</keyword>
<evidence type="ECO:0000256" key="1">
    <source>
        <dbReference type="SAM" id="MobiDB-lite"/>
    </source>
</evidence>
<evidence type="ECO:0000313" key="5">
    <source>
        <dbReference type="Proteomes" id="UP000185936"/>
    </source>
</evidence>
<dbReference type="RefSeq" id="WP_076608734.1">
    <property type="nucleotide sequence ID" value="NZ_FTNR01000005.1"/>
</dbReference>
<dbReference type="Pfam" id="PF03703">
    <property type="entry name" value="bPH_2"/>
    <property type="match status" value="1"/>
</dbReference>
<evidence type="ECO:0000256" key="2">
    <source>
        <dbReference type="SAM" id="Phobius"/>
    </source>
</evidence>
<accession>A0A1N7ESN4</accession>
<reference evidence="5" key="1">
    <citation type="submission" date="2017-01" db="EMBL/GenBank/DDBJ databases">
        <authorList>
            <person name="Varghese N."/>
            <person name="Submissions S."/>
        </authorList>
    </citation>
    <scope>NUCLEOTIDE SEQUENCE [LARGE SCALE GENOMIC DNA]</scope>
    <source>
        <strain evidence="5">type strain: HArc-</strain>
    </source>
</reference>
<dbReference type="InterPro" id="IPR005182">
    <property type="entry name" value="YdbS-like_PH"/>
</dbReference>
<feature type="domain" description="YdbS-like PH" evidence="3">
    <location>
        <begin position="100"/>
        <end position="176"/>
    </location>
</feature>
<feature type="compositionally biased region" description="Basic and acidic residues" evidence="1">
    <location>
        <begin position="1"/>
        <end position="30"/>
    </location>
</feature>
<keyword evidence="5" id="KW-1185">Reference proteome</keyword>
<dbReference type="EMBL" id="FTNR01000005">
    <property type="protein sequence ID" value="SIR91138.1"/>
    <property type="molecule type" value="Genomic_DNA"/>
</dbReference>